<sequence>MSAEPASAAGTAGGVGAAGTASAVAGLVTRFDHIAVAVPDLAPAAALYADLLGGTLIAGGDDDRLGLRTVQLRFPPGVKVELLSPLHPESYLAAYLDRHGPGFHHMTCFVRDVTEAARRLEEAGFRTVDTRTGTGWWDETFIRPSSGFGTLVQLTDSPLSWSEPVMPDGAGIADVLAGRIEWNEARPRWKATTHPE</sequence>
<feature type="domain" description="VOC" evidence="2">
    <location>
        <begin position="30"/>
        <end position="157"/>
    </location>
</feature>
<accession>A0A839XWU8</accession>
<dbReference type="PANTHER" id="PTHR43048">
    <property type="entry name" value="METHYLMALONYL-COA EPIMERASE"/>
    <property type="match status" value="1"/>
</dbReference>
<protein>
    <submittedName>
        <fullName evidence="3">Methylmalonyl-CoA epimerase</fullName>
    </submittedName>
</protein>
<dbReference type="RefSeq" id="WP_183786758.1">
    <property type="nucleotide sequence ID" value="NZ_JACIBS010000005.1"/>
</dbReference>
<organism evidence="3 4">
    <name type="scientific">Prauserella sediminis</name>
    <dbReference type="NCBI Taxonomy" id="577680"/>
    <lineage>
        <taxon>Bacteria</taxon>
        <taxon>Bacillati</taxon>
        <taxon>Actinomycetota</taxon>
        <taxon>Actinomycetes</taxon>
        <taxon>Pseudonocardiales</taxon>
        <taxon>Pseudonocardiaceae</taxon>
        <taxon>Prauserella</taxon>
        <taxon>Prauserella salsuginis group</taxon>
    </lineage>
</organism>
<evidence type="ECO:0000259" key="2">
    <source>
        <dbReference type="PROSITE" id="PS51819"/>
    </source>
</evidence>
<reference evidence="3 4" key="1">
    <citation type="submission" date="2020-08" db="EMBL/GenBank/DDBJ databases">
        <title>Sequencing the genomes of 1000 actinobacteria strains.</title>
        <authorList>
            <person name="Klenk H.-P."/>
        </authorList>
    </citation>
    <scope>NUCLEOTIDE SEQUENCE [LARGE SCALE GENOMIC DNA]</scope>
    <source>
        <strain evidence="3 4">DSM 45267</strain>
    </source>
</reference>
<dbReference type="GO" id="GO:0046491">
    <property type="term" value="P:L-methylmalonyl-CoA metabolic process"/>
    <property type="evidence" value="ECO:0007669"/>
    <property type="project" value="TreeGrafter"/>
</dbReference>
<keyword evidence="1" id="KW-0479">Metal-binding</keyword>
<dbReference type="InterPro" id="IPR029068">
    <property type="entry name" value="Glyas_Bleomycin-R_OHBP_Dase"/>
</dbReference>
<comment type="caution">
    <text evidence="3">The sequence shown here is derived from an EMBL/GenBank/DDBJ whole genome shotgun (WGS) entry which is preliminary data.</text>
</comment>
<dbReference type="Proteomes" id="UP000564573">
    <property type="component" value="Unassembled WGS sequence"/>
</dbReference>
<evidence type="ECO:0000313" key="4">
    <source>
        <dbReference type="Proteomes" id="UP000564573"/>
    </source>
</evidence>
<dbReference type="PROSITE" id="PS51819">
    <property type="entry name" value="VOC"/>
    <property type="match status" value="1"/>
</dbReference>
<dbReference type="Pfam" id="PF13669">
    <property type="entry name" value="Glyoxalase_4"/>
    <property type="match status" value="1"/>
</dbReference>
<dbReference type="InterPro" id="IPR051785">
    <property type="entry name" value="MMCE/EMCE_epimerase"/>
</dbReference>
<name>A0A839XWU8_9PSEU</name>
<dbReference type="PANTHER" id="PTHR43048:SF3">
    <property type="entry name" value="METHYLMALONYL-COA EPIMERASE, MITOCHONDRIAL"/>
    <property type="match status" value="1"/>
</dbReference>
<dbReference type="GO" id="GO:0046872">
    <property type="term" value="F:metal ion binding"/>
    <property type="evidence" value="ECO:0007669"/>
    <property type="project" value="UniProtKB-KW"/>
</dbReference>
<gene>
    <name evidence="3" type="ORF">FB384_004506</name>
</gene>
<keyword evidence="4" id="KW-1185">Reference proteome</keyword>
<dbReference type="AlphaFoldDB" id="A0A839XWU8"/>
<evidence type="ECO:0000256" key="1">
    <source>
        <dbReference type="ARBA" id="ARBA00022723"/>
    </source>
</evidence>
<dbReference type="GO" id="GO:0004493">
    <property type="term" value="F:methylmalonyl-CoA epimerase activity"/>
    <property type="evidence" value="ECO:0007669"/>
    <property type="project" value="TreeGrafter"/>
</dbReference>
<dbReference type="SUPFAM" id="SSF54593">
    <property type="entry name" value="Glyoxalase/Bleomycin resistance protein/Dihydroxybiphenyl dioxygenase"/>
    <property type="match status" value="1"/>
</dbReference>
<evidence type="ECO:0000313" key="3">
    <source>
        <dbReference type="EMBL" id="MBB3665548.1"/>
    </source>
</evidence>
<proteinExistence type="predicted"/>
<dbReference type="InterPro" id="IPR037523">
    <property type="entry name" value="VOC_core"/>
</dbReference>
<dbReference type="EMBL" id="JACIBS010000005">
    <property type="protein sequence ID" value="MBB3665548.1"/>
    <property type="molecule type" value="Genomic_DNA"/>
</dbReference>
<dbReference type="Gene3D" id="3.10.180.10">
    <property type="entry name" value="2,3-Dihydroxybiphenyl 1,2-Dioxygenase, domain 1"/>
    <property type="match status" value="1"/>
</dbReference>